<dbReference type="AlphaFoldDB" id="M4B2K8"/>
<dbReference type="InParanoid" id="M4B2K8"/>
<dbReference type="EMBL" id="JH597777">
    <property type="status" value="NOT_ANNOTATED_CDS"/>
    <property type="molecule type" value="Genomic_DNA"/>
</dbReference>
<evidence type="ECO:0000313" key="2">
    <source>
        <dbReference type="EnsemblProtists" id="HpaP800506"/>
    </source>
</evidence>
<accession>M4B2K8</accession>
<dbReference type="EnsemblProtists" id="HpaT800506">
    <property type="protein sequence ID" value="HpaP800506"/>
    <property type="gene ID" value="HpaG800506"/>
</dbReference>
<dbReference type="VEuPathDB" id="FungiDB:HpaG800506"/>
<evidence type="ECO:0000313" key="3">
    <source>
        <dbReference type="Proteomes" id="UP000011713"/>
    </source>
</evidence>
<feature type="region of interest" description="Disordered" evidence="1">
    <location>
        <begin position="148"/>
        <end position="169"/>
    </location>
</feature>
<sequence>MDSGSPISLWTRACSAAPSLASGYVVTTAVAVGLWFVTDVRVAAPSSYTRYVDAQAQAQAQVIKAARGSLQPHKGRVSLTLSWFLYRCLRAGDQSEATGRGGLPCVRCVHPSDRRDARAKCESTVGQTRGSCIQVSRCEWRSAAEGAGESCPAGARQSRQSHGHDRGSIQVPYRGGIVWLT</sequence>
<reference evidence="3" key="1">
    <citation type="journal article" date="2010" name="Science">
        <title>Signatures of adaptation to obligate biotrophy in the Hyaloperonospora arabidopsidis genome.</title>
        <authorList>
            <person name="Baxter L."/>
            <person name="Tripathy S."/>
            <person name="Ishaque N."/>
            <person name="Boot N."/>
            <person name="Cabral A."/>
            <person name="Kemen E."/>
            <person name="Thines M."/>
            <person name="Ah-Fong A."/>
            <person name="Anderson R."/>
            <person name="Badejoko W."/>
            <person name="Bittner-Eddy P."/>
            <person name="Boore J.L."/>
            <person name="Chibucos M.C."/>
            <person name="Coates M."/>
            <person name="Dehal P."/>
            <person name="Delehaunty K."/>
            <person name="Dong S."/>
            <person name="Downton P."/>
            <person name="Dumas B."/>
            <person name="Fabro G."/>
            <person name="Fronick C."/>
            <person name="Fuerstenberg S.I."/>
            <person name="Fulton L."/>
            <person name="Gaulin E."/>
            <person name="Govers F."/>
            <person name="Hughes L."/>
            <person name="Humphray S."/>
            <person name="Jiang R.H."/>
            <person name="Judelson H."/>
            <person name="Kamoun S."/>
            <person name="Kyung K."/>
            <person name="Meijer H."/>
            <person name="Minx P."/>
            <person name="Morris P."/>
            <person name="Nelson J."/>
            <person name="Phuntumart V."/>
            <person name="Qutob D."/>
            <person name="Rehmany A."/>
            <person name="Rougon-Cardoso A."/>
            <person name="Ryden P."/>
            <person name="Torto-Alalibo T."/>
            <person name="Studholme D."/>
            <person name="Wang Y."/>
            <person name="Win J."/>
            <person name="Wood J."/>
            <person name="Clifton S.W."/>
            <person name="Rogers J."/>
            <person name="Van den Ackerveken G."/>
            <person name="Jones J.D."/>
            <person name="McDowell J.M."/>
            <person name="Beynon J."/>
            <person name="Tyler B.M."/>
        </authorList>
    </citation>
    <scope>NUCLEOTIDE SEQUENCE [LARGE SCALE GENOMIC DNA]</scope>
    <source>
        <strain evidence="3">Emoy2</strain>
    </source>
</reference>
<protein>
    <submittedName>
        <fullName evidence="2">Uncharacterized protein</fullName>
    </submittedName>
</protein>
<evidence type="ECO:0000256" key="1">
    <source>
        <dbReference type="SAM" id="MobiDB-lite"/>
    </source>
</evidence>
<organism evidence="2 3">
    <name type="scientific">Hyaloperonospora arabidopsidis (strain Emoy2)</name>
    <name type="common">Downy mildew agent</name>
    <name type="synonym">Peronospora arabidopsidis</name>
    <dbReference type="NCBI Taxonomy" id="559515"/>
    <lineage>
        <taxon>Eukaryota</taxon>
        <taxon>Sar</taxon>
        <taxon>Stramenopiles</taxon>
        <taxon>Oomycota</taxon>
        <taxon>Peronosporomycetes</taxon>
        <taxon>Peronosporales</taxon>
        <taxon>Peronosporaceae</taxon>
        <taxon>Hyaloperonospora</taxon>
    </lineage>
</organism>
<reference evidence="2" key="2">
    <citation type="submission" date="2015-06" db="UniProtKB">
        <authorList>
            <consortium name="EnsemblProtists"/>
        </authorList>
    </citation>
    <scope>IDENTIFICATION</scope>
    <source>
        <strain evidence="2">Emoy2</strain>
    </source>
</reference>
<keyword evidence="3" id="KW-1185">Reference proteome</keyword>
<dbReference type="Proteomes" id="UP000011713">
    <property type="component" value="Unassembled WGS sequence"/>
</dbReference>
<name>M4B2K8_HYAAE</name>
<dbReference type="HOGENOM" id="CLU_1491797_0_0_1"/>
<proteinExistence type="predicted"/>